<dbReference type="InterPro" id="IPR038657">
    <property type="entry name" value="Ribosomal_bL19_sf"/>
</dbReference>
<dbReference type="InterPro" id="IPR008991">
    <property type="entry name" value="Translation_prot_SH3-like_sf"/>
</dbReference>
<evidence type="ECO:0000313" key="5">
    <source>
        <dbReference type="EMBL" id="OGF52897.1"/>
    </source>
</evidence>
<comment type="function">
    <text evidence="4">This protein is located at the 30S-50S ribosomal subunit interface and may play a role in the structure and function of the aminoacyl-tRNA binding site.</text>
</comment>
<dbReference type="PIRSF" id="PIRSF002191">
    <property type="entry name" value="Ribosomal_L19"/>
    <property type="match status" value="1"/>
</dbReference>
<dbReference type="GO" id="GO:0003735">
    <property type="term" value="F:structural constituent of ribosome"/>
    <property type="evidence" value="ECO:0007669"/>
    <property type="project" value="InterPro"/>
</dbReference>
<evidence type="ECO:0000256" key="3">
    <source>
        <dbReference type="ARBA" id="ARBA00023274"/>
    </source>
</evidence>
<dbReference type="STRING" id="1817864.A2Z21_04160"/>
<sequence>MSSTQRDKFPAFRPGDLIRVHERITETTGEESKERIQVFEGIVLQIRGRGASRMLTVRKESFGIGVEKIFPLHSPKVAQIELVEKRRARRARLFYLRRQNTP</sequence>
<keyword evidence="3 4" id="KW-0687">Ribonucleoprotein</keyword>
<gene>
    <name evidence="5" type="ORF">A2Z21_04160</name>
</gene>
<dbReference type="Pfam" id="PF01245">
    <property type="entry name" value="Ribosomal_L19"/>
    <property type="match status" value="1"/>
</dbReference>
<evidence type="ECO:0000313" key="6">
    <source>
        <dbReference type="Proteomes" id="UP000179157"/>
    </source>
</evidence>
<name>A0A1F5UP14_FRAXR</name>
<dbReference type="GO" id="GO:0006412">
    <property type="term" value="P:translation"/>
    <property type="evidence" value="ECO:0007669"/>
    <property type="project" value="InterPro"/>
</dbReference>
<keyword evidence="2 5" id="KW-0689">Ribosomal protein</keyword>
<dbReference type="Proteomes" id="UP000179157">
    <property type="component" value="Unassembled WGS sequence"/>
</dbReference>
<comment type="caution">
    <text evidence="5">The sequence shown here is derived from an EMBL/GenBank/DDBJ whole genome shotgun (WGS) entry which is preliminary data.</text>
</comment>
<evidence type="ECO:0000256" key="1">
    <source>
        <dbReference type="ARBA" id="ARBA00005781"/>
    </source>
</evidence>
<protein>
    <recommendedName>
        <fullName evidence="4">50S ribosomal protein L19</fullName>
    </recommendedName>
</protein>
<dbReference type="PANTHER" id="PTHR15680:SF9">
    <property type="entry name" value="LARGE RIBOSOMAL SUBUNIT PROTEIN BL19M"/>
    <property type="match status" value="1"/>
</dbReference>
<comment type="similarity">
    <text evidence="1 4">Belongs to the bacterial ribosomal protein bL19 family.</text>
</comment>
<dbReference type="PANTHER" id="PTHR15680">
    <property type="entry name" value="RIBOSOMAL PROTEIN L19"/>
    <property type="match status" value="1"/>
</dbReference>
<accession>A0A1F5UP14</accession>
<evidence type="ECO:0000256" key="4">
    <source>
        <dbReference type="RuleBase" id="RU000559"/>
    </source>
</evidence>
<dbReference type="GO" id="GO:0022625">
    <property type="term" value="C:cytosolic large ribosomal subunit"/>
    <property type="evidence" value="ECO:0007669"/>
    <property type="project" value="TreeGrafter"/>
</dbReference>
<dbReference type="AlphaFoldDB" id="A0A1F5UP14"/>
<organism evidence="5 6">
    <name type="scientific">Fraserbacteria sp. (strain RBG_16_55_9)</name>
    <dbReference type="NCBI Taxonomy" id="1817864"/>
    <lineage>
        <taxon>Bacteria</taxon>
        <taxon>Candidatus Fraseribacteriota</taxon>
    </lineage>
</organism>
<dbReference type="PRINTS" id="PR00061">
    <property type="entry name" value="RIBOSOMALL19"/>
</dbReference>
<dbReference type="EMBL" id="MFGX01000125">
    <property type="protein sequence ID" value="OGF52897.1"/>
    <property type="molecule type" value="Genomic_DNA"/>
</dbReference>
<proteinExistence type="inferred from homology"/>
<dbReference type="InterPro" id="IPR001857">
    <property type="entry name" value="Ribosomal_bL19"/>
</dbReference>
<dbReference type="Gene3D" id="2.30.30.790">
    <property type="match status" value="1"/>
</dbReference>
<dbReference type="NCBIfam" id="TIGR01024">
    <property type="entry name" value="rplS_bact"/>
    <property type="match status" value="1"/>
</dbReference>
<evidence type="ECO:0000256" key="2">
    <source>
        <dbReference type="ARBA" id="ARBA00022980"/>
    </source>
</evidence>
<reference evidence="5 6" key="1">
    <citation type="journal article" date="2016" name="Nat. Commun.">
        <title>Thousands of microbial genomes shed light on interconnected biogeochemical processes in an aquifer system.</title>
        <authorList>
            <person name="Anantharaman K."/>
            <person name="Brown C.T."/>
            <person name="Hug L.A."/>
            <person name="Sharon I."/>
            <person name="Castelle C.J."/>
            <person name="Probst A.J."/>
            <person name="Thomas B.C."/>
            <person name="Singh A."/>
            <person name="Wilkins M.J."/>
            <person name="Karaoz U."/>
            <person name="Brodie E.L."/>
            <person name="Williams K.H."/>
            <person name="Hubbard S.S."/>
            <person name="Banfield J.F."/>
        </authorList>
    </citation>
    <scope>NUCLEOTIDE SEQUENCE [LARGE SCALE GENOMIC DNA]</scope>
    <source>
        <strain evidence="6">RBG_16_55_9</strain>
    </source>
</reference>
<dbReference type="SUPFAM" id="SSF50104">
    <property type="entry name" value="Translation proteins SH3-like domain"/>
    <property type="match status" value="1"/>
</dbReference>